<reference evidence="2" key="1">
    <citation type="journal article" date="2020" name="Stud. Mycol.">
        <title>101 Dothideomycetes genomes: a test case for predicting lifestyles and emergence of pathogens.</title>
        <authorList>
            <person name="Haridas S."/>
            <person name="Albert R."/>
            <person name="Binder M."/>
            <person name="Bloem J."/>
            <person name="Labutti K."/>
            <person name="Salamov A."/>
            <person name="Andreopoulos B."/>
            <person name="Baker S."/>
            <person name="Barry K."/>
            <person name="Bills G."/>
            <person name="Bluhm B."/>
            <person name="Cannon C."/>
            <person name="Castanera R."/>
            <person name="Culley D."/>
            <person name="Daum C."/>
            <person name="Ezra D."/>
            <person name="Gonzalez J."/>
            <person name="Henrissat B."/>
            <person name="Kuo A."/>
            <person name="Liang C."/>
            <person name="Lipzen A."/>
            <person name="Lutzoni F."/>
            <person name="Magnuson J."/>
            <person name="Mondo S."/>
            <person name="Nolan M."/>
            <person name="Ohm R."/>
            <person name="Pangilinan J."/>
            <person name="Park H.-J."/>
            <person name="Ramirez L."/>
            <person name="Alfaro M."/>
            <person name="Sun H."/>
            <person name="Tritt A."/>
            <person name="Yoshinaga Y."/>
            <person name="Zwiers L.-H."/>
            <person name="Turgeon B."/>
            <person name="Goodwin S."/>
            <person name="Spatafora J."/>
            <person name="Crous P."/>
            <person name="Grigoriev I."/>
        </authorList>
    </citation>
    <scope>NUCLEOTIDE SEQUENCE</scope>
    <source>
        <strain evidence="2">CBS 107.79</strain>
    </source>
</reference>
<feature type="compositionally biased region" description="Polar residues" evidence="1">
    <location>
        <begin position="780"/>
        <end position="792"/>
    </location>
</feature>
<dbReference type="EMBL" id="ML976665">
    <property type="protein sequence ID" value="KAF1976905.1"/>
    <property type="molecule type" value="Genomic_DNA"/>
</dbReference>
<proteinExistence type="predicted"/>
<protein>
    <submittedName>
        <fullName evidence="2">Uncharacterized protein</fullName>
    </submittedName>
</protein>
<feature type="compositionally biased region" description="Polar residues" evidence="1">
    <location>
        <begin position="683"/>
        <end position="693"/>
    </location>
</feature>
<feature type="region of interest" description="Disordered" evidence="1">
    <location>
        <begin position="1"/>
        <end position="55"/>
    </location>
</feature>
<feature type="region of interest" description="Disordered" evidence="1">
    <location>
        <begin position="669"/>
        <end position="971"/>
    </location>
</feature>
<feature type="compositionally biased region" description="Basic and acidic residues" evidence="1">
    <location>
        <begin position="727"/>
        <end position="751"/>
    </location>
</feature>
<dbReference type="Proteomes" id="UP000800036">
    <property type="component" value="Unassembled WGS sequence"/>
</dbReference>
<evidence type="ECO:0000313" key="2">
    <source>
        <dbReference type="EMBL" id="KAF1976905.1"/>
    </source>
</evidence>
<feature type="compositionally biased region" description="Polar residues" evidence="1">
    <location>
        <begin position="638"/>
        <end position="647"/>
    </location>
</feature>
<feature type="compositionally biased region" description="Low complexity" evidence="1">
    <location>
        <begin position="699"/>
        <end position="710"/>
    </location>
</feature>
<feature type="region of interest" description="Disordered" evidence="1">
    <location>
        <begin position="611"/>
        <end position="654"/>
    </location>
</feature>
<accession>A0A6A5VIU0</accession>
<dbReference type="OrthoDB" id="3790857at2759"/>
<gene>
    <name evidence="2" type="ORF">BU23DRAFT_565571</name>
</gene>
<sequence>MSEREFMSVEEDDPFDIFDPDTRGPDPLSAAPSDHHSAAMPTPESSITPEQPAPEIAFEDVHHAEVNTTKQKIVEVATIEQPIAEQSIARVAAEETLTKTNLTQEVTAEEAPITQTNTRESTQELSSPGSDMHTTSSSPTTPSTVSYIGEGCLAQKTIPTTSSQSSQTFEPPIPEISATTSAPAEPLSELTVSGCALPPPGPFLEIILNRMPRMNMYPKKDLLQLRALHDKVGKTMKDIEEGRCSESWIACKKILMHLEVSCEMKQAEIDGVKEQDPFMQNDWYNEQDHFIHDDAEQEHVKFVLPPGVIKAKNATDPRICNHLTVSPEILSPDAAMQDAVDAWRDTVDGRGEECLDAASGTNWWKYMEYEDSDGIDNKNYHDYFPGVPRKVIYHSSGVQTRKIINPATYEKVYGKEPSPSEMTKILRRIGQPNYVDQSELWYGIPFSDPEGPYREAQVETRDSGFQTMDYEICEANILRAKARSSITANKLNKLSMARGNGIRVFTEPSKNMIVHSQQFPSLATVDKAGTVESFGSFTPNILNVVYEDMKIQPVTSSSQKLQKIRSYCRSPSPGPYEEQQIDQPHLFEQGWPGYLFTVDEADGAYSTNIKSFGLLDPTRGHKTVPKNPRAPLLKTHAKPQTQNTPATSPRHAPITQDIPAAIRKSPISNQHRTAPHQPENPHALTQPQTSRAPAQSVKPSLSLSTQTPPSANRDPRTPVSASQAPITKEDHEGSKKRKLGDGERDEEHVDEGYDSISPASCKRQKQTAAPPATPNFTPVSLDTKNMPTTPAQISHKRKHDERTEEAAIPEQPEAKRIRRLPPAETTLRVIQPTTPARPSLARKKPISASKQPLQTRPVRIPNAQAEKTQHKPQPPMQAAPISSPRTHAPSAPATRAPASAPRTPAPPSPTTPAHRTPAPPAPAYTTPIPPAGGTASASVRGWQARKPSNNRREVRAGFQPYDIAARKNRKH</sequence>
<evidence type="ECO:0000256" key="1">
    <source>
        <dbReference type="SAM" id="MobiDB-lite"/>
    </source>
</evidence>
<keyword evidence="3" id="KW-1185">Reference proteome</keyword>
<feature type="compositionally biased region" description="Pro residues" evidence="1">
    <location>
        <begin position="917"/>
        <end position="930"/>
    </location>
</feature>
<feature type="compositionally biased region" description="Polar residues" evidence="1">
    <location>
        <begin position="113"/>
        <end position="133"/>
    </location>
</feature>
<feature type="compositionally biased region" description="Low complexity" evidence="1">
    <location>
        <begin position="882"/>
        <end position="902"/>
    </location>
</feature>
<organism evidence="2 3">
    <name type="scientific">Bimuria novae-zelandiae CBS 107.79</name>
    <dbReference type="NCBI Taxonomy" id="1447943"/>
    <lineage>
        <taxon>Eukaryota</taxon>
        <taxon>Fungi</taxon>
        <taxon>Dikarya</taxon>
        <taxon>Ascomycota</taxon>
        <taxon>Pezizomycotina</taxon>
        <taxon>Dothideomycetes</taxon>
        <taxon>Pleosporomycetidae</taxon>
        <taxon>Pleosporales</taxon>
        <taxon>Massarineae</taxon>
        <taxon>Didymosphaeriaceae</taxon>
        <taxon>Bimuria</taxon>
    </lineage>
</organism>
<feature type="region of interest" description="Disordered" evidence="1">
    <location>
        <begin position="102"/>
        <end position="142"/>
    </location>
</feature>
<feature type="compositionally biased region" description="Acidic residues" evidence="1">
    <location>
        <begin position="8"/>
        <end position="19"/>
    </location>
</feature>
<dbReference type="AlphaFoldDB" id="A0A6A5VIU0"/>
<evidence type="ECO:0000313" key="3">
    <source>
        <dbReference type="Proteomes" id="UP000800036"/>
    </source>
</evidence>
<name>A0A6A5VIU0_9PLEO</name>
<feature type="compositionally biased region" description="Low complexity" evidence="1">
    <location>
        <begin position="767"/>
        <end position="778"/>
    </location>
</feature>